<accession>A0A1E7G005</accession>
<evidence type="ECO:0000256" key="1">
    <source>
        <dbReference type="SAM" id="MobiDB-lite"/>
    </source>
</evidence>
<dbReference type="AlphaFoldDB" id="A0A1E7G005"/>
<proteinExistence type="predicted"/>
<evidence type="ECO:0000313" key="3">
    <source>
        <dbReference type="Proteomes" id="UP000095751"/>
    </source>
</evidence>
<sequence>MKKKNEAAAAAGSGGSRDNDDIFYDTMTTAAPAITTTVAAAKEEASAGPDNSTINKNIDLKIKNKQQQQHHEAVIKKMHSGVAGGHSISQLKAEEKRLVFDIYSQAILLSHIGDPKKRLKNCHPLIDTAYAFGISIAAVKHLYDKYSKTNGTFARTTRSDKFRFDDTDEANANRKRVQPRSRNGTFASAYKTVVSASATTIPTGTKKTAARTTVTGDGTATAATSTAAAATAEAKNNVALINPNNYNPPPANDFCNVRAV</sequence>
<name>A0A1E7G005_9STRA</name>
<dbReference type="KEGG" id="fcy:FRACYDRAFT_233576"/>
<dbReference type="EMBL" id="KV784353">
    <property type="protein sequence ID" value="OEU23403.1"/>
    <property type="molecule type" value="Genomic_DNA"/>
</dbReference>
<gene>
    <name evidence="2" type="ORF">FRACYDRAFT_233576</name>
</gene>
<evidence type="ECO:0000313" key="2">
    <source>
        <dbReference type="EMBL" id="OEU23403.1"/>
    </source>
</evidence>
<dbReference type="Proteomes" id="UP000095751">
    <property type="component" value="Unassembled WGS sequence"/>
</dbReference>
<organism evidence="2 3">
    <name type="scientific">Fragilariopsis cylindrus CCMP1102</name>
    <dbReference type="NCBI Taxonomy" id="635003"/>
    <lineage>
        <taxon>Eukaryota</taxon>
        <taxon>Sar</taxon>
        <taxon>Stramenopiles</taxon>
        <taxon>Ochrophyta</taxon>
        <taxon>Bacillariophyta</taxon>
        <taxon>Bacillariophyceae</taxon>
        <taxon>Bacillariophycidae</taxon>
        <taxon>Bacillariales</taxon>
        <taxon>Bacillariaceae</taxon>
        <taxon>Fragilariopsis</taxon>
    </lineage>
</organism>
<dbReference type="InParanoid" id="A0A1E7G005"/>
<protein>
    <submittedName>
        <fullName evidence="2">Uncharacterized protein</fullName>
    </submittedName>
</protein>
<keyword evidence="3" id="KW-1185">Reference proteome</keyword>
<feature type="region of interest" description="Disordered" evidence="1">
    <location>
        <begin position="1"/>
        <end position="21"/>
    </location>
</feature>
<reference evidence="2 3" key="1">
    <citation type="submission" date="2016-09" db="EMBL/GenBank/DDBJ databases">
        <title>Extensive genetic diversity and differential bi-allelic expression allows diatom success in the polar Southern Ocean.</title>
        <authorList>
            <consortium name="DOE Joint Genome Institute"/>
            <person name="Mock T."/>
            <person name="Otillar R.P."/>
            <person name="Strauss J."/>
            <person name="Dupont C."/>
            <person name="Frickenhaus S."/>
            <person name="Maumus F."/>
            <person name="Mcmullan M."/>
            <person name="Sanges R."/>
            <person name="Schmutz J."/>
            <person name="Toseland A."/>
            <person name="Valas R."/>
            <person name="Veluchamy A."/>
            <person name="Ward B.J."/>
            <person name="Allen A."/>
            <person name="Barry K."/>
            <person name="Falciatore A."/>
            <person name="Ferrante M."/>
            <person name="Fortunato A.E."/>
            <person name="Gloeckner G."/>
            <person name="Gruber A."/>
            <person name="Hipkin R."/>
            <person name="Janech M."/>
            <person name="Kroth P."/>
            <person name="Leese F."/>
            <person name="Lindquist E."/>
            <person name="Lyon B.R."/>
            <person name="Martin J."/>
            <person name="Mayer C."/>
            <person name="Parker M."/>
            <person name="Quesneville H."/>
            <person name="Raymond J."/>
            <person name="Uhlig C."/>
            <person name="Valentin K.U."/>
            <person name="Worden A.Z."/>
            <person name="Armbrust E.V."/>
            <person name="Bowler C."/>
            <person name="Green B."/>
            <person name="Moulton V."/>
            <person name="Van Oosterhout C."/>
            <person name="Grigoriev I."/>
        </authorList>
    </citation>
    <scope>NUCLEOTIDE SEQUENCE [LARGE SCALE GENOMIC DNA]</scope>
    <source>
        <strain evidence="2 3">CCMP1102</strain>
    </source>
</reference>